<protein>
    <submittedName>
        <fullName evidence="2">Uncharacterized protein</fullName>
    </submittedName>
</protein>
<gene>
    <name evidence="2" type="ORF">ABIA52_002307</name>
</gene>
<reference evidence="2 3" key="1">
    <citation type="submission" date="2024-10" db="EMBL/GenBank/DDBJ databases">
        <title>Novel secondary metabolite-producing bacteria for plant disease control.</title>
        <authorList>
            <person name="Chevrette M."/>
        </authorList>
    </citation>
    <scope>NUCLEOTIDE SEQUENCE [LARGE SCALE GENOMIC DNA]</scope>
    <source>
        <strain evidence="2 3">J30 TE3557</strain>
    </source>
</reference>
<evidence type="ECO:0000313" key="3">
    <source>
        <dbReference type="Proteomes" id="UP001620520"/>
    </source>
</evidence>
<keyword evidence="3" id="KW-1185">Reference proteome</keyword>
<evidence type="ECO:0000256" key="1">
    <source>
        <dbReference type="SAM" id="MobiDB-lite"/>
    </source>
</evidence>
<dbReference type="Proteomes" id="UP001620520">
    <property type="component" value="Unassembled WGS sequence"/>
</dbReference>
<evidence type="ECO:0000313" key="2">
    <source>
        <dbReference type="EMBL" id="MFK4639418.1"/>
    </source>
</evidence>
<dbReference type="EMBL" id="JBIYEW010000003">
    <property type="protein sequence ID" value="MFK4639418.1"/>
    <property type="molecule type" value="Genomic_DNA"/>
</dbReference>
<sequence length="73" mass="7901">MLRIVGQPESDRSGRNRLTAGTGSHCPISGMWAPEGDVGKSMQLLEGSIMPARGDLAVDWQLVQGLTRRDLHS</sequence>
<accession>A0ABW8N752</accession>
<organism evidence="2 3">
    <name type="scientific">Paenarthrobacter histidinolovorans</name>
    <dbReference type="NCBI Taxonomy" id="43664"/>
    <lineage>
        <taxon>Bacteria</taxon>
        <taxon>Bacillati</taxon>
        <taxon>Actinomycetota</taxon>
        <taxon>Actinomycetes</taxon>
        <taxon>Micrococcales</taxon>
        <taxon>Micrococcaceae</taxon>
        <taxon>Paenarthrobacter</taxon>
    </lineage>
</organism>
<proteinExistence type="predicted"/>
<feature type="region of interest" description="Disordered" evidence="1">
    <location>
        <begin position="1"/>
        <end position="31"/>
    </location>
</feature>
<comment type="caution">
    <text evidence="2">The sequence shown here is derived from an EMBL/GenBank/DDBJ whole genome shotgun (WGS) entry which is preliminary data.</text>
</comment>
<name>A0ABW8N752_9MICC</name>